<dbReference type="PROSITE" id="PS50989">
    <property type="entry name" value="COA_CT_CTER"/>
    <property type="match status" value="1"/>
</dbReference>
<sequence length="287" mass="31384">MNVQRTAWERVELARHPARPHTLAYLTDLLDDFVELHGDRHFADDPAIVGGIGRFRGRPVVAIGHQKGSSTRDNLRRNFGMPRPEGYRKALRLMRLAERFLLPVLTFIDTPAADPGIGSEERGQALAIAENLAAMATLEVPIVSVVIGEGGSGGALALGVADRILMLENAIYAVASPEACASILWRDAARAPEAAETMRITAADLQCFGIVDEIVPEPVPAHEEPVQAIQRAGDAIERHLQELLDRVVSEGVRRLLDARYDKYRRIGLWREEAVSGLCGEQEHPGAS</sequence>
<comment type="subunit">
    <text evidence="10">Acetyl-CoA carboxylase is a heterohexamer composed of biotin carboxyl carrier protein (AccB), biotin carboxylase (AccC) and two subunits each of ACCase subunit alpha (AccA) and ACCase subunit beta (AccD).</text>
</comment>
<dbReference type="GO" id="GO:0016743">
    <property type="term" value="F:carboxyl- or carbamoyltransferase activity"/>
    <property type="evidence" value="ECO:0007669"/>
    <property type="project" value="UniProtKB-UniRule"/>
</dbReference>
<keyword evidence="12" id="KW-0436">Ligase</keyword>
<dbReference type="PRINTS" id="PR01069">
    <property type="entry name" value="ACCCTRFRASEA"/>
</dbReference>
<dbReference type="GO" id="GO:2001295">
    <property type="term" value="P:malonyl-CoA biosynthetic process"/>
    <property type="evidence" value="ECO:0007669"/>
    <property type="project" value="UniProtKB-UniRule"/>
</dbReference>
<evidence type="ECO:0000256" key="4">
    <source>
        <dbReference type="ARBA" id="ARBA00022741"/>
    </source>
</evidence>
<reference evidence="12" key="1">
    <citation type="journal article" date="2020" name="mSystems">
        <title>Genome- and Community-Level Interaction Insights into Carbon Utilization and Element Cycling Functions of Hydrothermarchaeota in Hydrothermal Sediment.</title>
        <authorList>
            <person name="Zhou Z."/>
            <person name="Liu Y."/>
            <person name="Xu W."/>
            <person name="Pan J."/>
            <person name="Luo Z.H."/>
            <person name="Li M."/>
        </authorList>
    </citation>
    <scope>NUCLEOTIDE SEQUENCE [LARGE SCALE GENOMIC DNA]</scope>
    <source>
        <strain evidence="12">SpSt-210</strain>
    </source>
</reference>
<keyword evidence="5 10" id="KW-0276">Fatty acid metabolism</keyword>
<keyword evidence="7 10" id="KW-0443">Lipid metabolism</keyword>
<evidence type="ECO:0000313" key="12">
    <source>
        <dbReference type="EMBL" id="HEG90186.1"/>
    </source>
</evidence>
<comment type="catalytic activity">
    <reaction evidence="9 10">
        <text>N(6)-carboxybiotinyl-L-lysyl-[protein] + acetyl-CoA = N(6)-biotinyl-L-lysyl-[protein] + malonyl-CoA</text>
        <dbReference type="Rhea" id="RHEA:54728"/>
        <dbReference type="Rhea" id="RHEA-COMP:10505"/>
        <dbReference type="Rhea" id="RHEA-COMP:10506"/>
        <dbReference type="ChEBI" id="CHEBI:57288"/>
        <dbReference type="ChEBI" id="CHEBI:57384"/>
        <dbReference type="ChEBI" id="CHEBI:83144"/>
        <dbReference type="ChEBI" id="CHEBI:83145"/>
        <dbReference type="EC" id="2.1.3.15"/>
    </reaction>
</comment>
<evidence type="ECO:0000256" key="2">
    <source>
        <dbReference type="ARBA" id="ARBA00022516"/>
    </source>
</evidence>
<evidence type="ECO:0000256" key="3">
    <source>
        <dbReference type="ARBA" id="ARBA00022679"/>
    </source>
</evidence>
<protein>
    <recommendedName>
        <fullName evidence="10">Acetyl-coenzyme A carboxylase carboxyl transferase subunit alpha</fullName>
        <shortName evidence="10">ACCase subunit alpha</shortName>
        <shortName evidence="10">Acetyl-CoA carboxylase carboxyltransferase subunit alpha</shortName>
        <ecNumber evidence="10">2.1.3.15</ecNumber>
    </recommendedName>
</protein>
<comment type="function">
    <text evidence="10">Component of the acetyl coenzyme A carboxylase (ACC) complex. First, biotin carboxylase catalyzes the carboxylation of biotin on its carrier protein (BCCP) and then the CO(2) group is transferred by the carboxyltransferase to acetyl-CoA to form malonyl-CoA.</text>
</comment>
<evidence type="ECO:0000256" key="1">
    <source>
        <dbReference type="ARBA" id="ARBA00004956"/>
    </source>
</evidence>
<dbReference type="NCBIfam" id="TIGR00513">
    <property type="entry name" value="accA"/>
    <property type="match status" value="1"/>
</dbReference>
<accession>A0A831TEM0</accession>
<dbReference type="AlphaFoldDB" id="A0A831TEM0"/>
<proteinExistence type="inferred from homology"/>
<keyword evidence="6 10" id="KW-0067">ATP-binding</keyword>
<keyword evidence="4 10" id="KW-0547">Nucleotide-binding</keyword>
<dbReference type="EC" id="2.1.3.15" evidence="10"/>
<dbReference type="NCBIfam" id="NF041504">
    <property type="entry name" value="AccA_sub"/>
    <property type="match status" value="1"/>
</dbReference>
<evidence type="ECO:0000256" key="10">
    <source>
        <dbReference type="HAMAP-Rule" id="MF_00823"/>
    </source>
</evidence>
<dbReference type="PANTHER" id="PTHR42853">
    <property type="entry name" value="ACETYL-COENZYME A CARBOXYLASE CARBOXYL TRANSFERASE SUBUNIT ALPHA"/>
    <property type="match status" value="1"/>
</dbReference>
<evidence type="ECO:0000259" key="11">
    <source>
        <dbReference type="PROSITE" id="PS50989"/>
    </source>
</evidence>
<dbReference type="UniPathway" id="UPA00655">
    <property type="reaction ID" value="UER00711"/>
</dbReference>
<comment type="pathway">
    <text evidence="1 10">Lipid metabolism; malonyl-CoA biosynthesis; malonyl-CoA from acetyl-CoA: step 1/1.</text>
</comment>
<feature type="domain" description="CoA carboxyltransferase C-terminal" evidence="11">
    <location>
        <begin position="1"/>
        <end position="242"/>
    </location>
</feature>
<evidence type="ECO:0000256" key="7">
    <source>
        <dbReference type="ARBA" id="ARBA00023098"/>
    </source>
</evidence>
<dbReference type="EMBL" id="DSIY01000041">
    <property type="protein sequence ID" value="HEG90186.1"/>
    <property type="molecule type" value="Genomic_DNA"/>
</dbReference>
<dbReference type="GO" id="GO:0006633">
    <property type="term" value="P:fatty acid biosynthetic process"/>
    <property type="evidence" value="ECO:0007669"/>
    <property type="project" value="UniProtKB-KW"/>
</dbReference>
<dbReference type="PANTHER" id="PTHR42853:SF3">
    <property type="entry name" value="ACETYL-COENZYME A CARBOXYLASE CARBOXYL TRANSFERASE SUBUNIT ALPHA, CHLOROPLASTIC"/>
    <property type="match status" value="1"/>
</dbReference>
<keyword evidence="3 10" id="KW-0808">Transferase</keyword>
<evidence type="ECO:0000256" key="9">
    <source>
        <dbReference type="ARBA" id="ARBA00049152"/>
    </source>
</evidence>
<keyword evidence="8 10" id="KW-0275">Fatty acid biosynthesis</keyword>
<dbReference type="InterPro" id="IPR001095">
    <property type="entry name" value="Acetyl_CoA_COase_a_su"/>
</dbReference>
<name>A0A831TEM0_9BACT</name>
<dbReference type="Gene3D" id="3.90.226.10">
    <property type="entry name" value="2-enoyl-CoA Hydratase, Chain A, domain 1"/>
    <property type="match status" value="1"/>
</dbReference>
<dbReference type="GO" id="GO:0009317">
    <property type="term" value="C:acetyl-CoA carboxylase complex"/>
    <property type="evidence" value="ECO:0007669"/>
    <property type="project" value="InterPro"/>
</dbReference>
<keyword evidence="10" id="KW-0963">Cytoplasm</keyword>
<dbReference type="InterPro" id="IPR011763">
    <property type="entry name" value="COA_CT_C"/>
</dbReference>
<dbReference type="GO" id="GO:0003989">
    <property type="term" value="F:acetyl-CoA carboxylase activity"/>
    <property type="evidence" value="ECO:0007669"/>
    <property type="project" value="InterPro"/>
</dbReference>
<evidence type="ECO:0000256" key="5">
    <source>
        <dbReference type="ARBA" id="ARBA00022832"/>
    </source>
</evidence>
<gene>
    <name evidence="10" type="primary">accA</name>
    <name evidence="12" type="ORF">ENP34_01880</name>
</gene>
<dbReference type="Pfam" id="PF03255">
    <property type="entry name" value="ACCA"/>
    <property type="match status" value="1"/>
</dbReference>
<dbReference type="NCBIfam" id="NF004344">
    <property type="entry name" value="PRK05724.1"/>
    <property type="match status" value="1"/>
</dbReference>
<keyword evidence="2 10" id="KW-0444">Lipid biosynthesis</keyword>
<comment type="subcellular location">
    <subcellularLocation>
        <location evidence="10">Cytoplasm</location>
    </subcellularLocation>
</comment>
<dbReference type="HAMAP" id="MF_00823">
    <property type="entry name" value="AcetylCoA_CT_alpha"/>
    <property type="match status" value="1"/>
</dbReference>
<dbReference type="SUPFAM" id="SSF52096">
    <property type="entry name" value="ClpP/crotonase"/>
    <property type="match status" value="1"/>
</dbReference>
<dbReference type="InterPro" id="IPR029045">
    <property type="entry name" value="ClpP/crotonase-like_dom_sf"/>
</dbReference>
<comment type="similarity">
    <text evidence="10">Belongs to the AccA family.</text>
</comment>
<organism evidence="12">
    <name type="scientific">Thermorudis peleae</name>
    <dbReference type="NCBI Taxonomy" id="1382356"/>
    <lineage>
        <taxon>Bacteria</taxon>
        <taxon>Pseudomonadati</taxon>
        <taxon>Thermomicrobiota</taxon>
        <taxon>Thermomicrobia</taxon>
        <taxon>Thermomicrobia incertae sedis</taxon>
        <taxon>Thermorudis</taxon>
    </lineage>
</organism>
<evidence type="ECO:0000256" key="8">
    <source>
        <dbReference type="ARBA" id="ARBA00023160"/>
    </source>
</evidence>
<comment type="caution">
    <text evidence="12">The sequence shown here is derived from an EMBL/GenBank/DDBJ whole genome shotgun (WGS) entry which is preliminary data.</text>
</comment>
<evidence type="ECO:0000256" key="6">
    <source>
        <dbReference type="ARBA" id="ARBA00022840"/>
    </source>
</evidence>
<dbReference type="GO" id="GO:0005524">
    <property type="term" value="F:ATP binding"/>
    <property type="evidence" value="ECO:0007669"/>
    <property type="project" value="UniProtKB-KW"/>
</dbReference>